<dbReference type="CDD" id="cd02440">
    <property type="entry name" value="AdoMet_MTases"/>
    <property type="match status" value="1"/>
</dbReference>
<dbReference type="EC" id="2.1.1.-" evidence="4"/>
<dbReference type="RefSeq" id="WP_091608818.1">
    <property type="nucleotide sequence ID" value="NZ_FMCX01000003.1"/>
</dbReference>
<keyword evidence="2 4" id="KW-0808">Transferase</keyword>
<dbReference type="Gene3D" id="3.40.50.150">
    <property type="entry name" value="Vaccinia Virus protein VP39"/>
    <property type="match status" value="1"/>
</dbReference>
<evidence type="ECO:0000259" key="3">
    <source>
        <dbReference type="Pfam" id="PF05175"/>
    </source>
</evidence>
<protein>
    <submittedName>
        <fullName evidence="4">16S rRNA m(2)G 1207 methyltransferase</fullName>
        <ecNumber evidence="4">2.1.1.-</ecNumber>
    </submittedName>
</protein>
<name>A0A1C4Y634_9ACTN</name>
<feature type="domain" description="Methyltransferase small" evidence="3">
    <location>
        <begin position="29"/>
        <end position="198"/>
    </location>
</feature>
<dbReference type="GO" id="GO:0032259">
    <property type="term" value="P:methylation"/>
    <property type="evidence" value="ECO:0007669"/>
    <property type="project" value="UniProtKB-KW"/>
</dbReference>
<dbReference type="PANTHER" id="PTHR47816:SF4">
    <property type="entry name" value="RIBOSOMAL RNA SMALL SUBUNIT METHYLTRANSFERASE C"/>
    <property type="match status" value="1"/>
</dbReference>
<dbReference type="STRING" id="262898.GA0070564_103568"/>
<dbReference type="Proteomes" id="UP000199504">
    <property type="component" value="Unassembled WGS sequence"/>
</dbReference>
<dbReference type="PANTHER" id="PTHR47816">
    <property type="entry name" value="RIBOSOMAL RNA SMALL SUBUNIT METHYLTRANSFERASE C"/>
    <property type="match status" value="1"/>
</dbReference>
<dbReference type="AlphaFoldDB" id="A0A1C4Y634"/>
<keyword evidence="1 4" id="KW-0489">Methyltransferase</keyword>
<accession>A0A1C4Y634</accession>
<dbReference type="InterPro" id="IPR029063">
    <property type="entry name" value="SAM-dependent_MTases_sf"/>
</dbReference>
<dbReference type="SUPFAM" id="SSF53335">
    <property type="entry name" value="S-adenosyl-L-methionine-dependent methyltransferases"/>
    <property type="match status" value="1"/>
</dbReference>
<dbReference type="GO" id="GO:0008757">
    <property type="term" value="F:S-adenosylmethionine-dependent methyltransferase activity"/>
    <property type="evidence" value="ECO:0007669"/>
    <property type="project" value="InterPro"/>
</dbReference>
<organism evidence="4 5">
    <name type="scientific">Micromonospora mirobrigensis</name>
    <dbReference type="NCBI Taxonomy" id="262898"/>
    <lineage>
        <taxon>Bacteria</taxon>
        <taxon>Bacillati</taxon>
        <taxon>Actinomycetota</taxon>
        <taxon>Actinomycetes</taxon>
        <taxon>Micromonosporales</taxon>
        <taxon>Micromonosporaceae</taxon>
        <taxon>Micromonospora</taxon>
    </lineage>
</organism>
<reference evidence="5" key="1">
    <citation type="submission" date="2016-06" db="EMBL/GenBank/DDBJ databases">
        <authorList>
            <person name="Varghese N."/>
            <person name="Submissions Spin"/>
        </authorList>
    </citation>
    <scope>NUCLEOTIDE SEQUENCE [LARGE SCALE GENOMIC DNA]</scope>
    <source>
        <strain evidence="5">DSM 44830</strain>
    </source>
</reference>
<evidence type="ECO:0000313" key="5">
    <source>
        <dbReference type="Proteomes" id="UP000199504"/>
    </source>
</evidence>
<proteinExistence type="predicted"/>
<sequence length="203" mass="21834">MTGDHYFSTAPSTAGKPREVEFSVAGRDYTLHSAGGVFSADRLDPGTAVLLRKAELPDPDTTGALLDLGCGFGPISCVLASTAPAATVWAVDVNERARALTAANAERVGAAGRIRAVAPDDVPGDVTFTQLWSNPPIRIGKAELHELLRRWLPRLAPDGVGWLVVARHLGGDSLQRWLVDEQGWQVDRTASQKGYRVLRVTRN</sequence>
<dbReference type="Pfam" id="PF05175">
    <property type="entry name" value="MTS"/>
    <property type="match status" value="1"/>
</dbReference>
<dbReference type="InterPro" id="IPR007848">
    <property type="entry name" value="Small_mtfrase_dom"/>
</dbReference>
<evidence type="ECO:0000256" key="1">
    <source>
        <dbReference type="ARBA" id="ARBA00022603"/>
    </source>
</evidence>
<gene>
    <name evidence="4" type="ORF">GA0070564_103568</name>
</gene>
<evidence type="ECO:0000313" key="4">
    <source>
        <dbReference type="EMBL" id="SCF16185.1"/>
    </source>
</evidence>
<evidence type="ECO:0000256" key="2">
    <source>
        <dbReference type="ARBA" id="ARBA00022679"/>
    </source>
</evidence>
<dbReference type="InterPro" id="IPR046977">
    <property type="entry name" value="RsmC/RlmG"/>
</dbReference>
<dbReference type="OrthoDB" id="9764961at2"/>
<keyword evidence="5" id="KW-1185">Reference proteome</keyword>
<dbReference type="EMBL" id="FMCX01000003">
    <property type="protein sequence ID" value="SCF16185.1"/>
    <property type="molecule type" value="Genomic_DNA"/>
</dbReference>